<evidence type="ECO:0000256" key="2">
    <source>
        <dbReference type="ARBA" id="ARBA00023125"/>
    </source>
</evidence>
<gene>
    <name evidence="5" type="ORF">A9179_11780</name>
</gene>
<evidence type="ECO:0000313" key="5">
    <source>
        <dbReference type="EMBL" id="MBC9250959.1"/>
    </source>
</evidence>
<dbReference type="SUPFAM" id="SSF46689">
    <property type="entry name" value="Homeodomain-like"/>
    <property type="match status" value="1"/>
</dbReference>
<evidence type="ECO:0000259" key="4">
    <source>
        <dbReference type="PROSITE" id="PS01124"/>
    </source>
</evidence>
<dbReference type="Pfam" id="PF12625">
    <property type="entry name" value="Arabinose_bd"/>
    <property type="match status" value="1"/>
</dbReference>
<evidence type="ECO:0000313" key="6">
    <source>
        <dbReference type="Proteomes" id="UP000744555"/>
    </source>
</evidence>
<evidence type="ECO:0000256" key="3">
    <source>
        <dbReference type="ARBA" id="ARBA00023163"/>
    </source>
</evidence>
<protein>
    <submittedName>
        <fullName evidence="5">AraC family transcriptional regulator</fullName>
    </submittedName>
</protein>
<keyword evidence="3" id="KW-0804">Transcription</keyword>
<dbReference type="InterPro" id="IPR009057">
    <property type="entry name" value="Homeodomain-like_sf"/>
</dbReference>
<dbReference type="InterPro" id="IPR032687">
    <property type="entry name" value="AraC-type_N"/>
</dbReference>
<dbReference type="PANTHER" id="PTHR47894:SF4">
    <property type="entry name" value="HTH-TYPE TRANSCRIPTIONAL REGULATOR GADX"/>
    <property type="match status" value="1"/>
</dbReference>
<dbReference type="Gene3D" id="1.10.10.60">
    <property type="entry name" value="Homeodomain-like"/>
    <property type="match status" value="1"/>
</dbReference>
<proteinExistence type="predicted"/>
<dbReference type="SMART" id="SM00342">
    <property type="entry name" value="HTH_ARAC"/>
    <property type="match status" value="1"/>
</dbReference>
<comment type="caution">
    <text evidence="5">The sequence shown here is derived from an EMBL/GenBank/DDBJ whole genome shotgun (WGS) entry which is preliminary data.</text>
</comment>
<dbReference type="PROSITE" id="PS01124">
    <property type="entry name" value="HTH_ARAC_FAMILY_2"/>
    <property type="match status" value="1"/>
</dbReference>
<organism evidence="5 6">
    <name type="scientific">Aquipseudomonas alcaligenes</name>
    <name type="common">Pseudomonas alcaligenes</name>
    <dbReference type="NCBI Taxonomy" id="43263"/>
    <lineage>
        <taxon>Bacteria</taxon>
        <taxon>Pseudomonadati</taxon>
        <taxon>Pseudomonadota</taxon>
        <taxon>Gammaproteobacteria</taxon>
        <taxon>Pseudomonadales</taxon>
        <taxon>Pseudomonadaceae</taxon>
        <taxon>Aquipseudomonas</taxon>
    </lineage>
</organism>
<dbReference type="PANTHER" id="PTHR47894">
    <property type="entry name" value="HTH-TYPE TRANSCRIPTIONAL REGULATOR GADX"/>
    <property type="match status" value="1"/>
</dbReference>
<keyword evidence="2" id="KW-0238">DNA-binding</keyword>
<name>A0ABR7S1G3_AQUAC</name>
<reference evidence="5 6" key="1">
    <citation type="submission" date="2016-06" db="EMBL/GenBank/DDBJ databases">
        <authorList>
            <person name="Ramos C."/>
            <person name="Pintado A."/>
            <person name="Crespo-Gomez J.I."/>
        </authorList>
    </citation>
    <scope>NUCLEOTIDE SEQUENCE [LARGE SCALE GENOMIC DNA]</scope>
    <source>
        <strain evidence="5 6">AVO110</strain>
    </source>
</reference>
<keyword evidence="1" id="KW-0805">Transcription regulation</keyword>
<accession>A0ABR7S1G3</accession>
<sequence>MAANPFVRALSLSGFEEFAIRQGLNPAEMLRRASLPAEVLRRQEGIVSYRRFCALLKLCEWQSGNPLFGLEYGLSQGGKAFGHLFYLIRNAKTVGDALTELSSNFSICSGAAEVGIKVEGDLAVLSYHVSERDMPGLCQAEELACGVGVQLMRTLVGSGWLPSAALLRHFPLGDETSYRQALGFLPSFAAACPCLVFDSSVLSLPLSSADETLHQLIAEHIGSMERLSTDEMPSYVKQLLRNLLPSGRVTIEKVADYMTLSPRTLQRRLEQTGMSFRELLDETRQEMVRSYLEDSSISVAQIAGLLGYSDLSTFCRAFNRWFEISPLEWQKRHFPNSQPCLLRSRRLRIPCG</sequence>
<dbReference type="InterPro" id="IPR018060">
    <property type="entry name" value="HTH_AraC"/>
</dbReference>
<feature type="domain" description="HTH araC/xylS-type" evidence="4">
    <location>
        <begin position="234"/>
        <end position="332"/>
    </location>
</feature>
<keyword evidence="6" id="KW-1185">Reference proteome</keyword>
<dbReference type="Pfam" id="PF12833">
    <property type="entry name" value="HTH_18"/>
    <property type="match status" value="1"/>
</dbReference>
<evidence type="ECO:0000256" key="1">
    <source>
        <dbReference type="ARBA" id="ARBA00023015"/>
    </source>
</evidence>
<dbReference type="EMBL" id="LZEU01000001">
    <property type="protein sequence ID" value="MBC9250959.1"/>
    <property type="molecule type" value="Genomic_DNA"/>
</dbReference>
<dbReference type="Proteomes" id="UP000744555">
    <property type="component" value="Unassembled WGS sequence"/>
</dbReference>